<sequence>MPWSSQVNAVAGPGRVITRDGVCASSNTVMPDGADGSASGVRTTSRRAPLSYSAACGWPLNGRITPAGAWETGGDTAGCAGWIVGGAVCSGFDEQAVTNVSKAAAAQRQR</sequence>
<protein>
    <submittedName>
        <fullName evidence="1">Conserved lipoLppL domain protein</fullName>
    </submittedName>
</protein>
<reference evidence="1 2" key="1">
    <citation type="submission" date="2017-02" db="EMBL/GenBank/DDBJ databases">
        <title>Complete genome sequences of Mycobacterium kansasii strains isolated from rhesus macaques.</title>
        <authorList>
            <person name="Panda A."/>
            <person name="Nagaraj S."/>
            <person name="Zhao X."/>
            <person name="Tettelin H."/>
            <person name="Detolla L.J."/>
        </authorList>
    </citation>
    <scope>NUCLEOTIDE SEQUENCE [LARGE SCALE GENOMIC DNA]</scope>
    <source>
        <strain evidence="1 2">11-3813</strain>
    </source>
</reference>
<organism evidence="1 2">
    <name type="scientific">Mycobacterium kansasii</name>
    <dbReference type="NCBI Taxonomy" id="1768"/>
    <lineage>
        <taxon>Bacteria</taxon>
        <taxon>Bacillati</taxon>
        <taxon>Actinomycetota</taxon>
        <taxon>Actinomycetes</taxon>
        <taxon>Mycobacteriales</taxon>
        <taxon>Mycobacteriaceae</taxon>
        <taxon>Mycobacterium</taxon>
    </lineage>
</organism>
<dbReference type="EMBL" id="MVBM01000004">
    <property type="protein sequence ID" value="OOK74202.1"/>
    <property type="molecule type" value="Genomic_DNA"/>
</dbReference>
<accession>A0A1V3X4Z4</accession>
<proteinExistence type="predicted"/>
<dbReference type="Proteomes" id="UP000189229">
    <property type="component" value="Unassembled WGS sequence"/>
</dbReference>
<evidence type="ECO:0000313" key="2">
    <source>
        <dbReference type="Proteomes" id="UP000189229"/>
    </source>
</evidence>
<dbReference type="AlphaFoldDB" id="A0A1V3X4Z4"/>
<evidence type="ECO:0000313" key="1">
    <source>
        <dbReference type="EMBL" id="OOK74202.1"/>
    </source>
</evidence>
<gene>
    <name evidence="1" type="primary">lppL</name>
    <name evidence="1" type="ORF">BZL30_4333</name>
</gene>
<comment type="caution">
    <text evidence="1">The sequence shown here is derived from an EMBL/GenBank/DDBJ whole genome shotgun (WGS) entry which is preliminary data.</text>
</comment>
<name>A0A1V3X4Z4_MYCKA</name>